<dbReference type="FunFam" id="2.170.150.20:FF:000001">
    <property type="entry name" value="Peptide methionine sulfoxide reductase MsrB"/>
    <property type="match status" value="1"/>
</dbReference>
<dbReference type="Pfam" id="PF01641">
    <property type="entry name" value="SelR"/>
    <property type="match status" value="1"/>
</dbReference>
<dbReference type="PANTHER" id="PTHR10173">
    <property type="entry name" value="METHIONINE SULFOXIDE REDUCTASE"/>
    <property type="match status" value="1"/>
</dbReference>
<evidence type="ECO:0000256" key="6">
    <source>
        <dbReference type="ARBA" id="ARBA00023002"/>
    </source>
</evidence>
<evidence type="ECO:0000256" key="1">
    <source>
        <dbReference type="ARBA" id="ARBA00001947"/>
    </source>
</evidence>
<dbReference type="Gene3D" id="2.170.150.20">
    <property type="entry name" value="Peptide methionine sulfoxide reductase"/>
    <property type="match status" value="1"/>
</dbReference>
<dbReference type="EC" id="1.8.4.12" evidence="3"/>
<evidence type="ECO:0000256" key="4">
    <source>
        <dbReference type="ARBA" id="ARBA00022723"/>
    </source>
</evidence>
<dbReference type="GO" id="GO:0033743">
    <property type="term" value="F:peptide-methionine (R)-S-oxide reductase activity"/>
    <property type="evidence" value="ECO:0007669"/>
    <property type="project" value="UniProtKB-EC"/>
</dbReference>
<comment type="catalytic activity">
    <reaction evidence="7">
        <text>L-methionyl-[protein] + [thioredoxin]-disulfide + H2O = L-methionyl-(R)-S-oxide-[protein] + [thioredoxin]-dithiol</text>
        <dbReference type="Rhea" id="RHEA:24164"/>
        <dbReference type="Rhea" id="RHEA-COMP:10698"/>
        <dbReference type="Rhea" id="RHEA-COMP:10700"/>
        <dbReference type="Rhea" id="RHEA-COMP:12313"/>
        <dbReference type="Rhea" id="RHEA-COMP:12314"/>
        <dbReference type="ChEBI" id="CHEBI:15377"/>
        <dbReference type="ChEBI" id="CHEBI:16044"/>
        <dbReference type="ChEBI" id="CHEBI:29950"/>
        <dbReference type="ChEBI" id="CHEBI:45764"/>
        <dbReference type="ChEBI" id="CHEBI:50058"/>
        <dbReference type="EC" id="1.8.4.12"/>
    </reaction>
</comment>
<dbReference type="PANTHER" id="PTHR10173:SF57">
    <property type="entry name" value="PEPTIDE-METHIONINE (R)-S-OXIDE REDUCTASE"/>
    <property type="match status" value="1"/>
</dbReference>
<gene>
    <name evidence="9" type="primary">msrB</name>
    <name evidence="9" type="ORF">AOLFYP35_00684</name>
</gene>
<dbReference type="EMBL" id="CACRSM010000002">
    <property type="protein sequence ID" value="VYS88134.1"/>
    <property type="molecule type" value="Genomic_DNA"/>
</dbReference>
<evidence type="ECO:0000256" key="5">
    <source>
        <dbReference type="ARBA" id="ARBA00022833"/>
    </source>
</evidence>
<dbReference type="NCBIfam" id="TIGR00357">
    <property type="entry name" value="peptide-methionine (R)-S-oxide reductase MsrB"/>
    <property type="match status" value="1"/>
</dbReference>
<comment type="cofactor">
    <cofactor evidence="1">
        <name>Zn(2+)</name>
        <dbReference type="ChEBI" id="CHEBI:29105"/>
    </cofactor>
</comment>
<evidence type="ECO:0000313" key="9">
    <source>
        <dbReference type="EMBL" id="VYS88134.1"/>
    </source>
</evidence>
<feature type="domain" description="MsrB" evidence="8">
    <location>
        <begin position="30"/>
        <end position="152"/>
    </location>
</feature>
<evidence type="ECO:0000256" key="3">
    <source>
        <dbReference type="ARBA" id="ARBA00012499"/>
    </source>
</evidence>
<keyword evidence="5" id="KW-0862">Zinc</keyword>
<evidence type="ECO:0000256" key="2">
    <source>
        <dbReference type="ARBA" id="ARBA00007174"/>
    </source>
</evidence>
<protein>
    <recommendedName>
        <fullName evidence="3">peptide-methionine (R)-S-oxide reductase</fullName>
        <ecNumber evidence="3">1.8.4.12</ecNumber>
    </recommendedName>
</protein>
<dbReference type="InterPro" id="IPR002579">
    <property type="entry name" value="Met_Sox_Rdtase_MsrB_dom"/>
</dbReference>
<proteinExistence type="inferred from homology"/>
<dbReference type="AlphaFoldDB" id="A0A6N2S527"/>
<sequence length="155" mass="17493">MKIIRTRDRATQLEHLAQAQQLAPSVNYSDDEWRERLTPQQYLVLRQAGTEAPWTGELLDEHRSGTYLCAACGAQLFPSSTKFESHCGWPSFYEALPGAVNYFEDISHGMRRIEVRCASCDSHLGHIFDDAPDQPTGNRFCMNSVCLQFVPDPVA</sequence>
<comment type="similarity">
    <text evidence="2">Belongs to the MsrB Met sulfoxide reductase family.</text>
</comment>
<dbReference type="GO" id="GO:0005737">
    <property type="term" value="C:cytoplasm"/>
    <property type="evidence" value="ECO:0007669"/>
    <property type="project" value="TreeGrafter"/>
</dbReference>
<keyword evidence="6 9" id="KW-0560">Oxidoreductase</keyword>
<dbReference type="InterPro" id="IPR011057">
    <property type="entry name" value="Mss4-like_sf"/>
</dbReference>
<name>A0A6N2S527_9ACTO</name>
<organism evidence="9">
    <name type="scientific">Schaalia odontolytica</name>
    <dbReference type="NCBI Taxonomy" id="1660"/>
    <lineage>
        <taxon>Bacteria</taxon>
        <taxon>Bacillati</taxon>
        <taxon>Actinomycetota</taxon>
        <taxon>Actinomycetes</taxon>
        <taxon>Actinomycetales</taxon>
        <taxon>Actinomycetaceae</taxon>
        <taxon>Schaalia</taxon>
    </lineage>
</organism>
<dbReference type="GO" id="GO:0006979">
    <property type="term" value="P:response to oxidative stress"/>
    <property type="evidence" value="ECO:0007669"/>
    <property type="project" value="InterPro"/>
</dbReference>
<dbReference type="GO" id="GO:0030091">
    <property type="term" value="P:protein repair"/>
    <property type="evidence" value="ECO:0007669"/>
    <property type="project" value="InterPro"/>
</dbReference>
<reference evidence="9" key="1">
    <citation type="submission" date="2019-11" db="EMBL/GenBank/DDBJ databases">
        <authorList>
            <person name="Feng L."/>
        </authorList>
    </citation>
    <scope>NUCLEOTIDE SEQUENCE</scope>
    <source>
        <strain evidence="9">AodontolyticusLFYP35</strain>
    </source>
</reference>
<accession>A0A6N2S527</accession>
<evidence type="ECO:0000256" key="7">
    <source>
        <dbReference type="ARBA" id="ARBA00048488"/>
    </source>
</evidence>
<keyword evidence="4" id="KW-0479">Metal-binding</keyword>
<dbReference type="GO" id="GO:0046872">
    <property type="term" value="F:metal ion binding"/>
    <property type="evidence" value="ECO:0007669"/>
    <property type="project" value="UniProtKB-KW"/>
</dbReference>
<dbReference type="SUPFAM" id="SSF51316">
    <property type="entry name" value="Mss4-like"/>
    <property type="match status" value="1"/>
</dbReference>
<evidence type="ECO:0000259" key="8">
    <source>
        <dbReference type="PROSITE" id="PS51790"/>
    </source>
</evidence>
<dbReference type="PROSITE" id="PS51790">
    <property type="entry name" value="MSRB"/>
    <property type="match status" value="1"/>
</dbReference>
<dbReference type="InterPro" id="IPR028427">
    <property type="entry name" value="Met_Sox_Rdtase_MsrB"/>
</dbReference>